<accession>W4M7Z2</accession>
<proteinExistence type="predicted"/>
<keyword evidence="2" id="KW-1133">Transmembrane helix</keyword>
<dbReference type="AlphaFoldDB" id="W4M7Z2"/>
<dbReference type="Proteomes" id="UP000019140">
    <property type="component" value="Unassembled WGS sequence"/>
</dbReference>
<organism evidence="3 4">
    <name type="scientific">Candidatus Entotheonella gemina</name>
    <dbReference type="NCBI Taxonomy" id="1429439"/>
    <lineage>
        <taxon>Bacteria</taxon>
        <taxon>Pseudomonadati</taxon>
        <taxon>Nitrospinota/Tectimicrobiota group</taxon>
        <taxon>Candidatus Tectimicrobiota</taxon>
        <taxon>Candidatus Entotheonellia</taxon>
        <taxon>Candidatus Entotheonellales</taxon>
        <taxon>Candidatus Entotheonellaceae</taxon>
        <taxon>Candidatus Entotheonella</taxon>
    </lineage>
</organism>
<evidence type="ECO:0000313" key="3">
    <source>
        <dbReference type="EMBL" id="ETX05767.1"/>
    </source>
</evidence>
<dbReference type="PANTHER" id="PTHR32309">
    <property type="entry name" value="TYROSINE-PROTEIN KINASE"/>
    <property type="match status" value="1"/>
</dbReference>
<dbReference type="PANTHER" id="PTHR32309:SF13">
    <property type="entry name" value="FERRIC ENTEROBACTIN TRANSPORT PROTEIN FEPE"/>
    <property type="match status" value="1"/>
</dbReference>
<reference evidence="3 4" key="1">
    <citation type="journal article" date="2014" name="Nature">
        <title>An environmental bacterial taxon with a large and distinct metabolic repertoire.</title>
        <authorList>
            <person name="Wilson M.C."/>
            <person name="Mori T."/>
            <person name="Ruckert C."/>
            <person name="Uria A.R."/>
            <person name="Helf M.J."/>
            <person name="Takada K."/>
            <person name="Gernert C."/>
            <person name="Steffens U.A."/>
            <person name="Heycke N."/>
            <person name="Schmitt S."/>
            <person name="Rinke C."/>
            <person name="Helfrich E.J."/>
            <person name="Brachmann A.O."/>
            <person name="Gurgui C."/>
            <person name="Wakimoto T."/>
            <person name="Kracht M."/>
            <person name="Crusemann M."/>
            <person name="Hentschel U."/>
            <person name="Abe I."/>
            <person name="Matsunaga S."/>
            <person name="Kalinowski J."/>
            <person name="Takeyama H."/>
            <person name="Piel J."/>
        </authorList>
    </citation>
    <scope>NUCLEOTIDE SEQUENCE [LARGE SCALE GENOMIC DNA]</scope>
    <source>
        <strain evidence="4">TSY2</strain>
    </source>
</reference>
<keyword evidence="1" id="KW-0175">Coiled coil</keyword>
<dbReference type="InterPro" id="IPR050445">
    <property type="entry name" value="Bact_polysacc_biosynth/exp"/>
</dbReference>
<dbReference type="Gene3D" id="1.10.287.1490">
    <property type="match status" value="1"/>
</dbReference>
<protein>
    <recommendedName>
        <fullName evidence="5">Tyrosine kinase G-rich domain-containing protein</fullName>
    </recommendedName>
</protein>
<evidence type="ECO:0008006" key="5">
    <source>
        <dbReference type="Google" id="ProtNLM"/>
    </source>
</evidence>
<keyword evidence="4" id="KW-1185">Reference proteome</keyword>
<gene>
    <name evidence="3" type="ORF">ETSY2_21050</name>
</gene>
<sequence>MMSSPSAKRVLSLRDVVSVLFRRQWVLLGIFFPVVMLVATGAMLKFSVYEASAKILMQQERFALLHVPNETTRPFITRDAGEELLNSQIELLLSQSLYESVVRTHQLHLRPPCPDFDPNDSLPSQVRVKVCRIRHQWRGDSLSPQTDALTEREIQKRFERTVMAFQSNLKIVPIKQSKLILIRYQDRDPELAARVVNDLISRFQAKHLQLNQTAGAYELYRSEAEALRDRLVASEGRLQQFRDRAGIIDLDRQKQLSLGKMSEFEAQLRATEAEVAQIEAQMGRLKSQLAAQPEWIATERREVQNSALDNLKASLMALEVKRSQLREKFTPEAQPLREVESQILQARRILAQETATRVQEQSSRRNPNVENLEAALLGAESQLSSLRARQQALQQHVEDYHEITRQLDTLDFQMAPLQRELERNVNAYLGYLKKEEEARFAGVLDQHNIVNVKVAEPAHIPIEPVAPSRSKMLLLGLILGSMTAVGLAFAVDRLDHSLKTPDDVEQHLGLPLLASVPVHKPWT</sequence>
<evidence type="ECO:0000256" key="2">
    <source>
        <dbReference type="SAM" id="Phobius"/>
    </source>
</evidence>
<feature type="transmembrane region" description="Helical" evidence="2">
    <location>
        <begin position="25"/>
        <end position="48"/>
    </location>
</feature>
<dbReference type="GO" id="GO:0004713">
    <property type="term" value="F:protein tyrosine kinase activity"/>
    <property type="evidence" value="ECO:0007669"/>
    <property type="project" value="TreeGrafter"/>
</dbReference>
<dbReference type="EMBL" id="AZHX01000872">
    <property type="protein sequence ID" value="ETX05767.1"/>
    <property type="molecule type" value="Genomic_DNA"/>
</dbReference>
<dbReference type="PATRIC" id="fig|1429439.4.peg.3575"/>
<keyword evidence="2" id="KW-0812">Transmembrane</keyword>
<evidence type="ECO:0000313" key="4">
    <source>
        <dbReference type="Proteomes" id="UP000019140"/>
    </source>
</evidence>
<keyword evidence="2" id="KW-0472">Membrane</keyword>
<evidence type="ECO:0000256" key="1">
    <source>
        <dbReference type="SAM" id="Coils"/>
    </source>
</evidence>
<dbReference type="GO" id="GO:0005886">
    <property type="term" value="C:plasma membrane"/>
    <property type="evidence" value="ECO:0007669"/>
    <property type="project" value="TreeGrafter"/>
</dbReference>
<name>W4M7Z2_9BACT</name>
<dbReference type="HOGENOM" id="CLU_009912_5_2_7"/>
<comment type="caution">
    <text evidence="3">The sequence shown here is derived from an EMBL/GenBank/DDBJ whole genome shotgun (WGS) entry which is preliminary data.</text>
</comment>
<feature type="coiled-coil region" evidence="1">
    <location>
        <begin position="224"/>
        <end position="328"/>
    </location>
</feature>